<keyword evidence="4" id="KW-0808">Transferase</keyword>
<dbReference type="GO" id="GO:0008654">
    <property type="term" value="P:phospholipid biosynthetic process"/>
    <property type="evidence" value="ECO:0007669"/>
    <property type="project" value="UniProtKB-KW"/>
</dbReference>
<dbReference type="Gene3D" id="3.40.50.10330">
    <property type="entry name" value="Probable inorganic polyphosphate/atp-NAD kinase, domain 1"/>
    <property type="match status" value="1"/>
</dbReference>
<keyword evidence="3" id="KW-0444">Lipid biosynthesis</keyword>
<gene>
    <name evidence="12" type="ORF">IDH45_08560</name>
</gene>
<evidence type="ECO:0000313" key="12">
    <source>
        <dbReference type="EMBL" id="MBD2862030.1"/>
    </source>
</evidence>
<evidence type="ECO:0000259" key="11">
    <source>
        <dbReference type="PROSITE" id="PS50146"/>
    </source>
</evidence>
<dbReference type="GO" id="GO:0005524">
    <property type="term" value="F:ATP binding"/>
    <property type="evidence" value="ECO:0007669"/>
    <property type="project" value="UniProtKB-KW"/>
</dbReference>
<dbReference type="RefSeq" id="WP_190926565.1">
    <property type="nucleotide sequence ID" value="NZ_JACXJA010000008.1"/>
</dbReference>
<dbReference type="AlphaFoldDB" id="A0A927C9W5"/>
<evidence type="ECO:0000256" key="10">
    <source>
        <dbReference type="ARBA" id="ARBA00023264"/>
    </source>
</evidence>
<dbReference type="InterPro" id="IPR045540">
    <property type="entry name" value="YegS/DAGK_C"/>
</dbReference>
<dbReference type="SUPFAM" id="SSF111331">
    <property type="entry name" value="NAD kinase/diacylglycerol kinase-like"/>
    <property type="match status" value="1"/>
</dbReference>
<dbReference type="GO" id="GO:0016301">
    <property type="term" value="F:kinase activity"/>
    <property type="evidence" value="ECO:0007669"/>
    <property type="project" value="UniProtKB-KW"/>
</dbReference>
<keyword evidence="6 12" id="KW-0418">Kinase</keyword>
<evidence type="ECO:0000256" key="9">
    <source>
        <dbReference type="ARBA" id="ARBA00023209"/>
    </source>
</evidence>
<keyword evidence="7" id="KW-0067">ATP-binding</keyword>
<dbReference type="Pfam" id="PF00781">
    <property type="entry name" value="DAGK_cat"/>
    <property type="match status" value="1"/>
</dbReference>
<dbReference type="PANTHER" id="PTHR12358:SF54">
    <property type="entry name" value="SPHINGOSINE KINASE RELATED PROTEIN"/>
    <property type="match status" value="1"/>
</dbReference>
<dbReference type="InterPro" id="IPR017438">
    <property type="entry name" value="ATP-NAD_kinase_N"/>
</dbReference>
<dbReference type="InterPro" id="IPR016064">
    <property type="entry name" value="NAD/diacylglycerol_kinase_sf"/>
</dbReference>
<evidence type="ECO:0000256" key="8">
    <source>
        <dbReference type="ARBA" id="ARBA00023098"/>
    </source>
</evidence>
<dbReference type="Gene3D" id="2.60.200.40">
    <property type="match status" value="1"/>
</dbReference>
<organism evidence="12 13">
    <name type="scientific">Paenibacillus oceani</name>
    <dbReference type="NCBI Taxonomy" id="2772510"/>
    <lineage>
        <taxon>Bacteria</taxon>
        <taxon>Bacillati</taxon>
        <taxon>Bacillota</taxon>
        <taxon>Bacilli</taxon>
        <taxon>Bacillales</taxon>
        <taxon>Paenibacillaceae</taxon>
        <taxon>Paenibacillus</taxon>
    </lineage>
</organism>
<proteinExistence type="inferred from homology"/>
<keyword evidence="5" id="KW-0547">Nucleotide-binding</keyword>
<evidence type="ECO:0000313" key="13">
    <source>
        <dbReference type="Proteomes" id="UP000639396"/>
    </source>
</evidence>
<accession>A0A927C9W5</accession>
<evidence type="ECO:0000256" key="3">
    <source>
        <dbReference type="ARBA" id="ARBA00022516"/>
    </source>
</evidence>
<dbReference type="PROSITE" id="PS50146">
    <property type="entry name" value="DAGK"/>
    <property type="match status" value="1"/>
</dbReference>
<dbReference type="Proteomes" id="UP000639396">
    <property type="component" value="Unassembled WGS sequence"/>
</dbReference>
<sequence length="299" mass="32881">MIWFVINRLSGNGKGKKVWQEVERALDRLGIEYGRTFTQKQGHAEEIARELANKPGISAIVAIGGDGTVHEVANGVAGTSVPVGCIPAGSGDDFARSLGYPLLWEGALERVLKLNSRRIDAGLINGRLFAISAGIGFDGEVAKLTNRSWYKRWFNRIRAGRISYVVTVLRLLITYKPCRVRLDVDGITSEHDDVWLMAIANMPGYGGGMKICPDAKDDDGWLHLCLVEGISRMELLRFFPRVYDGTHVTHPAVRMLAGRKIRMESGTPMTIHMDGEFGGETPVGTPVAIEVLPDRLLVI</sequence>
<dbReference type="InterPro" id="IPR050187">
    <property type="entry name" value="Lipid_Phosphate_FormReg"/>
</dbReference>
<keyword evidence="10" id="KW-1208">Phospholipid metabolism</keyword>
<evidence type="ECO:0000256" key="1">
    <source>
        <dbReference type="ARBA" id="ARBA00001946"/>
    </source>
</evidence>
<dbReference type="InterPro" id="IPR001206">
    <property type="entry name" value="Diacylglycerol_kinase_cat_dom"/>
</dbReference>
<comment type="caution">
    <text evidence="12">The sequence shown here is derived from an EMBL/GenBank/DDBJ whole genome shotgun (WGS) entry which is preliminary data.</text>
</comment>
<comment type="cofactor">
    <cofactor evidence="1">
        <name>Mg(2+)</name>
        <dbReference type="ChEBI" id="CHEBI:18420"/>
    </cofactor>
</comment>
<keyword evidence="13" id="KW-1185">Reference proteome</keyword>
<dbReference type="InterPro" id="IPR005218">
    <property type="entry name" value="Diacylglycerol/lipid_kinase"/>
</dbReference>
<evidence type="ECO:0000256" key="2">
    <source>
        <dbReference type="ARBA" id="ARBA00005983"/>
    </source>
</evidence>
<feature type="domain" description="DAGKc" evidence="11">
    <location>
        <begin position="1"/>
        <end position="128"/>
    </location>
</feature>
<evidence type="ECO:0000256" key="6">
    <source>
        <dbReference type="ARBA" id="ARBA00022777"/>
    </source>
</evidence>
<keyword evidence="8" id="KW-0443">Lipid metabolism</keyword>
<dbReference type="SMART" id="SM00046">
    <property type="entry name" value="DAGKc"/>
    <property type="match status" value="1"/>
</dbReference>
<name>A0A927C9W5_9BACL</name>
<keyword evidence="9" id="KW-0594">Phospholipid biosynthesis</keyword>
<evidence type="ECO:0000256" key="5">
    <source>
        <dbReference type="ARBA" id="ARBA00022741"/>
    </source>
</evidence>
<protein>
    <submittedName>
        <fullName evidence="12">Diacylglycerol kinase family lipid kinase</fullName>
    </submittedName>
</protein>
<reference evidence="12" key="1">
    <citation type="submission" date="2020-09" db="EMBL/GenBank/DDBJ databases">
        <title>A novel bacterium of genus Paenibacillus, isolated from South China Sea.</title>
        <authorList>
            <person name="Huang H."/>
            <person name="Mo K."/>
            <person name="Hu Y."/>
        </authorList>
    </citation>
    <scope>NUCLEOTIDE SEQUENCE</scope>
    <source>
        <strain evidence="12">IB182363</strain>
    </source>
</reference>
<dbReference type="NCBIfam" id="TIGR00147">
    <property type="entry name" value="YegS/Rv2252/BmrU family lipid kinase"/>
    <property type="match status" value="1"/>
</dbReference>
<evidence type="ECO:0000256" key="4">
    <source>
        <dbReference type="ARBA" id="ARBA00022679"/>
    </source>
</evidence>
<dbReference type="Pfam" id="PF19279">
    <property type="entry name" value="YegS_C"/>
    <property type="match status" value="1"/>
</dbReference>
<evidence type="ECO:0000256" key="7">
    <source>
        <dbReference type="ARBA" id="ARBA00022840"/>
    </source>
</evidence>
<dbReference type="EMBL" id="JACXJA010000008">
    <property type="protein sequence ID" value="MBD2862030.1"/>
    <property type="molecule type" value="Genomic_DNA"/>
</dbReference>
<comment type="similarity">
    <text evidence="2">Belongs to the diacylglycerol/lipid kinase family.</text>
</comment>
<dbReference type="PANTHER" id="PTHR12358">
    <property type="entry name" value="SPHINGOSINE KINASE"/>
    <property type="match status" value="1"/>
</dbReference>